<protein>
    <submittedName>
        <fullName evidence="2">Nuclear transport factor 2 family protein</fullName>
    </submittedName>
</protein>
<organism evidence="2 3">
    <name type="scientific">Rhodococcus ruber</name>
    <dbReference type="NCBI Taxonomy" id="1830"/>
    <lineage>
        <taxon>Bacteria</taxon>
        <taxon>Bacillati</taxon>
        <taxon>Actinomycetota</taxon>
        <taxon>Actinomycetes</taxon>
        <taxon>Mycobacteriales</taxon>
        <taxon>Nocardiaceae</taxon>
        <taxon>Rhodococcus</taxon>
    </lineage>
</organism>
<dbReference type="InterPro" id="IPR032710">
    <property type="entry name" value="NTF2-like_dom_sf"/>
</dbReference>
<comment type="caution">
    <text evidence="2">The sequence shown here is derived from an EMBL/GenBank/DDBJ whole genome shotgun (WGS) entry which is preliminary data.</text>
</comment>
<reference evidence="2" key="1">
    <citation type="submission" date="2022-12" db="EMBL/GenBank/DDBJ databases">
        <authorList>
            <person name="Krivoruchko A.V."/>
            <person name="Elkin A."/>
        </authorList>
    </citation>
    <scope>NUCLEOTIDE SEQUENCE</scope>
    <source>
        <strain evidence="2">IEGM 1391</strain>
    </source>
</reference>
<sequence length="123" mass="13377">MDRTSHAELVRRNVVEVFNATDAERRRELIETMYHPDAVFYDAENTATGRDAVIDAITALLADSAGLPFSVTVEPAVLGDVARISWALSPPDAPAVVTGQDFAVVKDGTIAELYTFVDQKQPD</sequence>
<feature type="domain" description="SnoaL-like" evidence="1">
    <location>
        <begin position="14"/>
        <end position="112"/>
    </location>
</feature>
<dbReference type="RefSeq" id="WP_269607041.1">
    <property type="nucleotide sequence ID" value="NZ_JAPWIJ010000008.1"/>
</dbReference>
<dbReference type="Pfam" id="PF12680">
    <property type="entry name" value="SnoaL_2"/>
    <property type="match status" value="1"/>
</dbReference>
<name>A0ABT4MHZ4_9NOCA</name>
<dbReference type="Gene3D" id="3.10.450.50">
    <property type="match status" value="1"/>
</dbReference>
<keyword evidence="3" id="KW-1185">Reference proteome</keyword>
<dbReference type="SUPFAM" id="SSF54427">
    <property type="entry name" value="NTF2-like"/>
    <property type="match status" value="1"/>
</dbReference>
<accession>A0ABT4MHZ4</accession>
<evidence type="ECO:0000259" key="1">
    <source>
        <dbReference type="Pfam" id="PF12680"/>
    </source>
</evidence>
<gene>
    <name evidence="2" type="ORF">O4220_19005</name>
</gene>
<evidence type="ECO:0000313" key="2">
    <source>
        <dbReference type="EMBL" id="MCZ4520601.1"/>
    </source>
</evidence>
<dbReference type="InterPro" id="IPR037401">
    <property type="entry name" value="SnoaL-like"/>
</dbReference>
<dbReference type="EMBL" id="JAPWIJ010000008">
    <property type="protein sequence ID" value="MCZ4520601.1"/>
    <property type="molecule type" value="Genomic_DNA"/>
</dbReference>
<dbReference type="Proteomes" id="UP001081071">
    <property type="component" value="Unassembled WGS sequence"/>
</dbReference>
<proteinExistence type="predicted"/>
<evidence type="ECO:0000313" key="3">
    <source>
        <dbReference type="Proteomes" id="UP001081071"/>
    </source>
</evidence>